<sequence>MQLSYCVKEQRPCVRWVEKYFKDCLCNVKDDFSFGFGLISLVCWGVAEIPQIITNFQTKTGHGVSLAFLLTWVIGDIFNLVGCLLEPATLPTQYYTALLYTISTLVLVFQCVYYDYIPRRLKYRQINSKHEAEDKEKPLRPDKSDDSSIPIPRASPKTTTQREYYYMSARSLAGSGTPPFRTYLRVAKSGPSTMALNSDSSSEDEAAPTASKSSASQPRPIPRSVGYGTFLATSLNLPLQSNGLIQAYVGLTGRKLLHEQGAESVLGQSLGWLMAAIYMGGRLPQIWLNIKRGNVEGLNPLMFIFALVANVTYVASILVRTTEWDKIKANMPWLLDAIVCVALDLFIILQYIYYRYMRRPSSTGDYGDYMEASKPIVS</sequence>
<organism evidence="7 8">
    <name type="scientific">Lithocarpus litseifolius</name>
    <dbReference type="NCBI Taxonomy" id="425828"/>
    <lineage>
        <taxon>Eukaryota</taxon>
        <taxon>Viridiplantae</taxon>
        <taxon>Streptophyta</taxon>
        <taxon>Embryophyta</taxon>
        <taxon>Tracheophyta</taxon>
        <taxon>Spermatophyta</taxon>
        <taxon>Magnoliopsida</taxon>
        <taxon>eudicotyledons</taxon>
        <taxon>Gunneridae</taxon>
        <taxon>Pentapetalae</taxon>
        <taxon>rosids</taxon>
        <taxon>fabids</taxon>
        <taxon>Fagales</taxon>
        <taxon>Fagaceae</taxon>
        <taxon>Lithocarpus</taxon>
    </lineage>
</organism>
<protein>
    <recommendedName>
        <fullName evidence="9">Vacuolar amino acid transporter YPQ1</fullName>
    </recommendedName>
</protein>
<dbReference type="Proteomes" id="UP001459277">
    <property type="component" value="Unassembled WGS sequence"/>
</dbReference>
<dbReference type="EMBL" id="JAZDWU010000009">
    <property type="protein sequence ID" value="KAK9990489.1"/>
    <property type="molecule type" value="Genomic_DNA"/>
</dbReference>
<dbReference type="FunFam" id="1.20.1280.290:FF:000012">
    <property type="entry name" value="Vacuolar membrane PQ loop repeat protein"/>
    <property type="match status" value="1"/>
</dbReference>
<dbReference type="AlphaFoldDB" id="A0AAW2BX22"/>
<dbReference type="InterPro" id="IPR051415">
    <property type="entry name" value="LAAT-1"/>
</dbReference>
<keyword evidence="4 6" id="KW-0472">Membrane</keyword>
<keyword evidence="8" id="KW-1185">Reference proteome</keyword>
<evidence type="ECO:0000256" key="4">
    <source>
        <dbReference type="ARBA" id="ARBA00023136"/>
    </source>
</evidence>
<gene>
    <name evidence="7" type="ORF">SO802_025474</name>
</gene>
<evidence type="ECO:0000256" key="2">
    <source>
        <dbReference type="ARBA" id="ARBA00022692"/>
    </source>
</evidence>
<reference evidence="7 8" key="1">
    <citation type="submission" date="2024-01" db="EMBL/GenBank/DDBJ databases">
        <title>A telomere-to-telomere, gap-free genome of sweet tea (Lithocarpus litseifolius).</title>
        <authorList>
            <person name="Zhou J."/>
        </authorList>
    </citation>
    <scope>NUCLEOTIDE SEQUENCE [LARGE SCALE GENOMIC DNA]</scope>
    <source>
        <strain evidence="7">Zhou-2022a</strain>
        <tissue evidence="7">Leaf</tissue>
    </source>
</reference>
<dbReference type="Pfam" id="PF04193">
    <property type="entry name" value="PQ-loop"/>
    <property type="match status" value="2"/>
</dbReference>
<proteinExistence type="predicted"/>
<feature type="compositionally biased region" description="Basic and acidic residues" evidence="5">
    <location>
        <begin position="130"/>
        <end position="146"/>
    </location>
</feature>
<comment type="caution">
    <text evidence="7">The sequence shown here is derived from an EMBL/GenBank/DDBJ whole genome shotgun (WGS) entry which is preliminary data.</text>
</comment>
<evidence type="ECO:0000256" key="1">
    <source>
        <dbReference type="ARBA" id="ARBA00004141"/>
    </source>
</evidence>
<dbReference type="SMART" id="SM00679">
    <property type="entry name" value="CTNS"/>
    <property type="match status" value="2"/>
</dbReference>
<keyword evidence="2 6" id="KW-0812">Transmembrane</keyword>
<dbReference type="PANTHER" id="PTHR16201">
    <property type="entry name" value="SEVEN TRANSMEMBRANE PROTEIN 1-RELATED"/>
    <property type="match status" value="1"/>
</dbReference>
<feature type="region of interest" description="Disordered" evidence="5">
    <location>
        <begin position="130"/>
        <end position="160"/>
    </location>
</feature>
<name>A0AAW2BX22_9ROSI</name>
<evidence type="ECO:0000313" key="8">
    <source>
        <dbReference type="Proteomes" id="UP001459277"/>
    </source>
</evidence>
<evidence type="ECO:0000256" key="5">
    <source>
        <dbReference type="SAM" id="MobiDB-lite"/>
    </source>
</evidence>
<evidence type="ECO:0000256" key="3">
    <source>
        <dbReference type="ARBA" id="ARBA00022989"/>
    </source>
</evidence>
<evidence type="ECO:0008006" key="9">
    <source>
        <dbReference type="Google" id="ProtNLM"/>
    </source>
</evidence>
<dbReference type="GO" id="GO:0016020">
    <property type="term" value="C:membrane"/>
    <property type="evidence" value="ECO:0007669"/>
    <property type="project" value="UniProtKB-SubCell"/>
</dbReference>
<dbReference type="InterPro" id="IPR006603">
    <property type="entry name" value="PQ-loop_rpt"/>
</dbReference>
<comment type="subcellular location">
    <subcellularLocation>
        <location evidence="1">Membrane</location>
        <topology evidence="1">Multi-pass membrane protein</topology>
    </subcellularLocation>
</comment>
<feature type="region of interest" description="Disordered" evidence="5">
    <location>
        <begin position="194"/>
        <end position="221"/>
    </location>
</feature>
<dbReference type="PANTHER" id="PTHR16201:SF45">
    <property type="entry name" value="PQ-LOOP REPEAT FAMILY PROTEIN _ TRANSMEMBRANE FAMILY PROTEIN"/>
    <property type="match status" value="1"/>
</dbReference>
<accession>A0AAW2BX22</accession>
<keyword evidence="3 6" id="KW-1133">Transmembrane helix</keyword>
<dbReference type="FunFam" id="1.20.1280.290:FF:000019">
    <property type="entry name" value="PQ-loop repeat family protein / transmembrane family protein"/>
    <property type="match status" value="1"/>
</dbReference>
<feature type="transmembrane region" description="Helical" evidence="6">
    <location>
        <begin position="66"/>
        <end position="88"/>
    </location>
</feature>
<evidence type="ECO:0000256" key="6">
    <source>
        <dbReference type="SAM" id="Phobius"/>
    </source>
</evidence>
<evidence type="ECO:0000313" key="7">
    <source>
        <dbReference type="EMBL" id="KAK9990489.1"/>
    </source>
</evidence>
<feature type="transmembrane region" description="Helical" evidence="6">
    <location>
        <begin position="301"/>
        <end position="321"/>
    </location>
</feature>
<feature type="transmembrane region" description="Helical" evidence="6">
    <location>
        <begin position="333"/>
        <end position="353"/>
    </location>
</feature>
<feature type="transmembrane region" description="Helical" evidence="6">
    <location>
        <begin position="94"/>
        <end position="114"/>
    </location>
</feature>
<dbReference type="Gene3D" id="1.20.1280.290">
    <property type="match status" value="2"/>
</dbReference>